<sequence>MPTNHLETLAPTLTTLDAADVHAPAGMPIATILAEADDLAVLTRKDQIRQRLLGVGIDPARLDLLPVAVGACRQAQAQWVQARYGTRTQADLELIARADELRSNGLRAGRWNLRRDRRARATLDMITEGDDQDDLVQDLHELASLVDDNLAAFASDQSFDASTFIDEALQLAQQLSTANAEYAARMSPDQAKDLRDRAFTLLDDLVGELREAGRYAYHDDKAMRRKFTSAYWRRHNHDEPLSDPPMPTADDVNDGVDEPAADPV</sequence>
<dbReference type="RefSeq" id="WP_141197540.1">
    <property type="nucleotide sequence ID" value="NZ_CP041186.1"/>
</dbReference>
<name>A0A4Y6PS51_PERCE</name>
<dbReference type="AlphaFoldDB" id="A0A4Y6PS51"/>
<reference evidence="2 3" key="1">
    <citation type="submission" date="2019-06" db="EMBL/GenBank/DDBJ databases">
        <title>Persicimonas caeni gen. nov., sp. nov., a predatory bacterium isolated from solar saltern.</title>
        <authorList>
            <person name="Wang S."/>
        </authorList>
    </citation>
    <scope>NUCLEOTIDE SEQUENCE [LARGE SCALE GENOMIC DNA]</scope>
    <source>
        <strain evidence="2 3">YN101</strain>
    </source>
</reference>
<evidence type="ECO:0000313" key="2">
    <source>
        <dbReference type="EMBL" id="QDG51053.1"/>
    </source>
</evidence>
<organism evidence="2 3">
    <name type="scientific">Persicimonas caeni</name>
    <dbReference type="NCBI Taxonomy" id="2292766"/>
    <lineage>
        <taxon>Bacteria</taxon>
        <taxon>Deltaproteobacteria</taxon>
        <taxon>Bradymonadales</taxon>
        <taxon>Bradymonadaceae</taxon>
        <taxon>Persicimonas</taxon>
    </lineage>
</organism>
<accession>A0A5B8Y3N9</accession>
<evidence type="ECO:0000256" key="1">
    <source>
        <dbReference type="SAM" id="MobiDB-lite"/>
    </source>
</evidence>
<feature type="region of interest" description="Disordered" evidence="1">
    <location>
        <begin position="235"/>
        <end position="264"/>
    </location>
</feature>
<dbReference type="Proteomes" id="UP000315995">
    <property type="component" value="Chromosome"/>
</dbReference>
<accession>A0A4Y6PS51</accession>
<gene>
    <name evidence="2" type="ORF">FIV42_10000</name>
</gene>
<keyword evidence="3" id="KW-1185">Reference proteome</keyword>
<dbReference type="EMBL" id="CP041186">
    <property type="protein sequence ID" value="QDG51053.1"/>
    <property type="molecule type" value="Genomic_DNA"/>
</dbReference>
<protein>
    <submittedName>
        <fullName evidence="2">Uncharacterized protein</fullName>
    </submittedName>
</protein>
<evidence type="ECO:0000313" key="3">
    <source>
        <dbReference type="Proteomes" id="UP000315995"/>
    </source>
</evidence>
<feature type="compositionally biased region" description="Acidic residues" evidence="1">
    <location>
        <begin position="251"/>
        <end position="264"/>
    </location>
</feature>
<dbReference type="OrthoDB" id="5511762at2"/>
<proteinExistence type="predicted"/>